<accession>A0ABR0RDE7</accession>
<organism evidence="2 3">
    <name type="scientific">Knufia obscura</name>
    <dbReference type="NCBI Taxonomy" id="1635080"/>
    <lineage>
        <taxon>Eukaryota</taxon>
        <taxon>Fungi</taxon>
        <taxon>Dikarya</taxon>
        <taxon>Ascomycota</taxon>
        <taxon>Pezizomycotina</taxon>
        <taxon>Eurotiomycetes</taxon>
        <taxon>Chaetothyriomycetidae</taxon>
        <taxon>Chaetothyriales</taxon>
        <taxon>Trichomeriaceae</taxon>
        <taxon>Knufia</taxon>
    </lineage>
</organism>
<gene>
    <name evidence="2" type="ORF">PMZ80_009227</name>
</gene>
<feature type="compositionally biased region" description="Polar residues" evidence="1">
    <location>
        <begin position="384"/>
        <end position="395"/>
    </location>
</feature>
<evidence type="ECO:0000313" key="2">
    <source>
        <dbReference type="EMBL" id="KAK5938257.1"/>
    </source>
</evidence>
<dbReference type="GeneID" id="90002676"/>
<name>A0ABR0RDE7_9EURO</name>
<feature type="compositionally biased region" description="Polar residues" evidence="1">
    <location>
        <begin position="220"/>
        <end position="238"/>
    </location>
</feature>
<sequence length="498" mass="54644">MDSQSRLVIEITLSCLKGKLVEYLLGMRNEIVSYDELKKCKDVATILGNAFPKTTDALGIDIRRIAHAVYRYTDQKGIRQTMPRATLRSSSGIYLDIAISKARKAGSQACDCSNIDCPDHPITLHVCLVPSDLKAICDKGNRLLRAGPDGTFSIRCLDAESGFKAKSVLASSETSSQLTGGTTRDHDSKSTVSKASVNAATVKNTVASRSSFASHRKPANNRQALESTTTKHQKQISSPVGAAKSRPRAENTVSTAQKLQATTTRITGSKTGATRVSEAVSNSTRGHKPVSTEIDNTTEQNCQAERSKYEKEAAAIREATDYKQELSFERDGIDEVMEAKIISSFYAKIGQHSVVLPPMKANSAEHQVIPNKRQRDSTPHDPASLNTLSSATTKHNNDTSHIITLKLPHLANATQSQTATAAFPSTSTPWIEPPLAPDHLLRRPLPTATGWRYDPKPVSDSEWMNPVVIPKNEREEIQKRERDERADRRLRDKFVFGG</sequence>
<feature type="compositionally biased region" description="Polar residues" evidence="1">
    <location>
        <begin position="251"/>
        <end position="284"/>
    </location>
</feature>
<comment type="caution">
    <text evidence="2">The sequence shown here is derived from an EMBL/GenBank/DDBJ whole genome shotgun (WGS) entry which is preliminary data.</text>
</comment>
<reference evidence="2 3" key="1">
    <citation type="journal article" date="2023" name="Res Sq">
        <title>Genomic and morphological characterization of Knufia obscura isolated from the Mars 2020 spacecraft assembly facility.</title>
        <authorList>
            <person name="Chander A.M."/>
            <person name="Teixeira M.M."/>
            <person name="Singh N.K."/>
            <person name="Williams M.P."/>
            <person name="Parker C.W."/>
            <person name="Leo P."/>
            <person name="Stajich J.E."/>
            <person name="Torok T."/>
            <person name="Tighe S."/>
            <person name="Mason C.E."/>
            <person name="Venkateswaran K."/>
        </authorList>
    </citation>
    <scope>NUCLEOTIDE SEQUENCE [LARGE SCALE GENOMIC DNA]</scope>
    <source>
        <strain evidence="2 3">CCFEE 5817</strain>
    </source>
</reference>
<evidence type="ECO:0000313" key="3">
    <source>
        <dbReference type="Proteomes" id="UP001334248"/>
    </source>
</evidence>
<dbReference type="EMBL" id="JAVHJV010000013">
    <property type="protein sequence ID" value="KAK5938257.1"/>
    <property type="molecule type" value="Genomic_DNA"/>
</dbReference>
<dbReference type="RefSeq" id="XP_064726347.1">
    <property type="nucleotide sequence ID" value="XM_064877622.1"/>
</dbReference>
<keyword evidence="3" id="KW-1185">Reference proteome</keyword>
<feature type="compositionally biased region" description="Polar residues" evidence="1">
    <location>
        <begin position="173"/>
        <end position="182"/>
    </location>
</feature>
<feature type="region of interest" description="Disordered" evidence="1">
    <location>
        <begin position="368"/>
        <end position="395"/>
    </location>
</feature>
<evidence type="ECO:0000256" key="1">
    <source>
        <dbReference type="SAM" id="MobiDB-lite"/>
    </source>
</evidence>
<protein>
    <submittedName>
        <fullName evidence="2">Uncharacterized protein</fullName>
    </submittedName>
</protein>
<proteinExistence type="predicted"/>
<feature type="region of interest" description="Disordered" evidence="1">
    <location>
        <begin position="207"/>
        <end position="301"/>
    </location>
</feature>
<feature type="region of interest" description="Disordered" evidence="1">
    <location>
        <begin position="173"/>
        <end position="195"/>
    </location>
</feature>
<dbReference type="Proteomes" id="UP001334248">
    <property type="component" value="Unassembled WGS sequence"/>
</dbReference>